<dbReference type="GO" id="GO:0043709">
    <property type="term" value="P:cell adhesion involved in single-species biofilm formation"/>
    <property type="evidence" value="ECO:0007669"/>
    <property type="project" value="TreeGrafter"/>
</dbReference>
<dbReference type="InterPro" id="IPR050469">
    <property type="entry name" value="Diguanylate_Cyclase"/>
</dbReference>
<evidence type="ECO:0000256" key="4">
    <source>
        <dbReference type="ARBA" id="ARBA00034247"/>
    </source>
</evidence>
<dbReference type="Gene3D" id="3.30.70.270">
    <property type="match status" value="1"/>
</dbReference>
<dbReference type="GO" id="GO:0052621">
    <property type="term" value="F:diguanylate cyclase activity"/>
    <property type="evidence" value="ECO:0007669"/>
    <property type="project" value="UniProtKB-EC"/>
</dbReference>
<dbReference type="InterPro" id="IPR029787">
    <property type="entry name" value="Nucleotide_cyclase"/>
</dbReference>
<dbReference type="SMART" id="SM00267">
    <property type="entry name" value="GGDEF"/>
    <property type="match status" value="1"/>
</dbReference>
<dbReference type="InterPro" id="IPR054327">
    <property type="entry name" value="His-kinase-like_sensor"/>
</dbReference>
<name>A0A172Z484_9PSED</name>
<comment type="catalytic activity">
    <reaction evidence="4">
        <text>2 GTP = 3',3'-c-di-GMP + 2 diphosphate</text>
        <dbReference type="Rhea" id="RHEA:24898"/>
        <dbReference type="ChEBI" id="CHEBI:33019"/>
        <dbReference type="ChEBI" id="CHEBI:37565"/>
        <dbReference type="ChEBI" id="CHEBI:58805"/>
        <dbReference type="EC" id="2.7.7.65"/>
    </reaction>
</comment>
<feature type="transmembrane region" description="Helical" evidence="5">
    <location>
        <begin position="297"/>
        <end position="316"/>
    </location>
</feature>
<dbReference type="Gene3D" id="3.30.450.20">
    <property type="entry name" value="PAS domain"/>
    <property type="match status" value="2"/>
</dbReference>
<evidence type="ECO:0000259" key="6">
    <source>
        <dbReference type="PROSITE" id="PS50887"/>
    </source>
</evidence>
<dbReference type="GO" id="GO:0005886">
    <property type="term" value="C:plasma membrane"/>
    <property type="evidence" value="ECO:0007669"/>
    <property type="project" value="UniProtKB-SubCell"/>
</dbReference>
<keyword evidence="5" id="KW-0812">Transmembrane</keyword>
<dbReference type="Pfam" id="PF00990">
    <property type="entry name" value="GGDEF"/>
    <property type="match status" value="1"/>
</dbReference>
<feature type="transmembrane region" description="Helical" evidence="5">
    <location>
        <begin position="272"/>
        <end position="291"/>
    </location>
</feature>
<dbReference type="PROSITE" id="PS50887">
    <property type="entry name" value="GGDEF"/>
    <property type="match status" value="1"/>
</dbReference>
<dbReference type="STRING" id="219572.A7J50_3945"/>
<dbReference type="InterPro" id="IPR029151">
    <property type="entry name" value="Sensor-like_sf"/>
</dbReference>
<dbReference type="InterPro" id="IPR043128">
    <property type="entry name" value="Rev_trsase/Diguanyl_cyclase"/>
</dbReference>
<dbReference type="RefSeq" id="WP_064453316.1">
    <property type="nucleotide sequence ID" value="NZ_CP015600.1"/>
</dbReference>
<dbReference type="AlphaFoldDB" id="A0A172Z484"/>
<evidence type="ECO:0000256" key="1">
    <source>
        <dbReference type="ARBA" id="ARBA00001946"/>
    </source>
</evidence>
<evidence type="ECO:0000313" key="8">
    <source>
        <dbReference type="Proteomes" id="UP000077829"/>
    </source>
</evidence>
<dbReference type="Pfam" id="PF22588">
    <property type="entry name" value="dCache_1_like"/>
    <property type="match status" value="1"/>
</dbReference>
<dbReference type="PANTHER" id="PTHR45138:SF9">
    <property type="entry name" value="DIGUANYLATE CYCLASE DGCM-RELATED"/>
    <property type="match status" value="1"/>
</dbReference>
<sequence length="511" mass="56940">MKTITLVSGRLSPKALSVGLIAFIFLVCVTLVSAFAWQLKQSADERLTNAQVAVNNIVRASEQQAQDTLRQAESILSNLAERVEHDKPSDEQRVRLSKVMADNVETTDGIQGLFIYDQNGDWVVNSFSSETIAKNNSDRSYFIYHKNHPDSAIHIGQVILSRTTGDMIIPVSRRTQYPDGRFSGVVLATLPVAYFQHFFERLDVDKKGVILLALNNGDLLARRPMIDALMTTNIAKGELFSRYLINSDEGTANLTSVVDGVERVYAYSRIRGLPIVAAAGLSLDSVFATWWTYVYQASIIVGLIIFVLISLGVLFYRQIQRVLVAEEELHIAHRDLEHIAKTDSLTELPNRRCFDATLAHEWSRACRTGNSVAIILIDIDWFKQYNDHYGHVLGDECLKQIAQLISKHTNRPADLAARYGGEEFVILLPETELAGAVKIAEDMRSAIEAANIEHRGCTAGIVTISAGVTANHQRGVIVALDLLEKADSLLYRAKKLGRNRVEHQLREVIET</sequence>
<dbReference type="EMBL" id="CP015600">
    <property type="protein sequence ID" value="ANF87310.1"/>
    <property type="molecule type" value="Genomic_DNA"/>
</dbReference>
<proteinExistence type="predicted"/>
<organism evidence="7 8">
    <name type="scientific">Pseudomonas antarctica</name>
    <dbReference type="NCBI Taxonomy" id="219572"/>
    <lineage>
        <taxon>Bacteria</taxon>
        <taxon>Pseudomonadati</taxon>
        <taxon>Pseudomonadota</taxon>
        <taxon>Gammaproteobacteria</taxon>
        <taxon>Pseudomonadales</taxon>
        <taxon>Pseudomonadaceae</taxon>
        <taxon>Pseudomonas</taxon>
    </lineage>
</organism>
<dbReference type="PANTHER" id="PTHR45138">
    <property type="entry name" value="REGULATORY COMPONENTS OF SENSORY TRANSDUCTION SYSTEM"/>
    <property type="match status" value="1"/>
</dbReference>
<protein>
    <recommendedName>
        <fullName evidence="3">diguanylate cyclase</fullName>
        <ecNumber evidence="3">2.7.7.65</ecNumber>
    </recommendedName>
</protein>
<evidence type="ECO:0000256" key="5">
    <source>
        <dbReference type="SAM" id="Phobius"/>
    </source>
</evidence>
<comment type="subcellular location">
    <subcellularLocation>
        <location evidence="2">Cell inner membrane</location>
    </subcellularLocation>
</comment>
<dbReference type="KEGG" id="panr:A7J50_3945"/>
<dbReference type="FunFam" id="3.30.70.270:FF:000001">
    <property type="entry name" value="Diguanylate cyclase domain protein"/>
    <property type="match status" value="1"/>
</dbReference>
<dbReference type="SUPFAM" id="SSF55073">
    <property type="entry name" value="Nucleotide cyclase"/>
    <property type="match status" value="1"/>
</dbReference>
<gene>
    <name evidence="7" type="ORF">A7J50_3945</name>
</gene>
<keyword evidence="5" id="KW-0472">Membrane</keyword>
<dbReference type="GO" id="GO:1902201">
    <property type="term" value="P:negative regulation of bacterial-type flagellum-dependent cell motility"/>
    <property type="evidence" value="ECO:0007669"/>
    <property type="project" value="TreeGrafter"/>
</dbReference>
<dbReference type="CDD" id="cd01949">
    <property type="entry name" value="GGDEF"/>
    <property type="match status" value="1"/>
</dbReference>
<comment type="cofactor">
    <cofactor evidence="1">
        <name>Mg(2+)</name>
        <dbReference type="ChEBI" id="CHEBI:18420"/>
    </cofactor>
</comment>
<dbReference type="CDD" id="cd12915">
    <property type="entry name" value="PDC2_DGC_like"/>
    <property type="match status" value="1"/>
</dbReference>
<evidence type="ECO:0000313" key="7">
    <source>
        <dbReference type="EMBL" id="ANF87310.1"/>
    </source>
</evidence>
<evidence type="ECO:0000256" key="2">
    <source>
        <dbReference type="ARBA" id="ARBA00004533"/>
    </source>
</evidence>
<dbReference type="EC" id="2.7.7.65" evidence="3"/>
<dbReference type="NCBIfam" id="TIGR00254">
    <property type="entry name" value="GGDEF"/>
    <property type="match status" value="1"/>
</dbReference>
<feature type="domain" description="GGDEF" evidence="6">
    <location>
        <begin position="370"/>
        <end position="506"/>
    </location>
</feature>
<evidence type="ECO:0000256" key="3">
    <source>
        <dbReference type="ARBA" id="ARBA00012528"/>
    </source>
</evidence>
<reference evidence="7 8" key="1">
    <citation type="submission" date="2016-05" db="EMBL/GenBank/DDBJ databases">
        <title>Complete genome sequence of Pseudomonas antarctica PAMC 27494.</title>
        <authorList>
            <person name="Lee J."/>
        </authorList>
    </citation>
    <scope>NUCLEOTIDE SEQUENCE [LARGE SCALE GENOMIC DNA]</scope>
    <source>
        <strain evidence="7 8">PAMC 27494</strain>
    </source>
</reference>
<dbReference type="InterPro" id="IPR000160">
    <property type="entry name" value="GGDEF_dom"/>
</dbReference>
<keyword evidence="5" id="KW-1133">Transmembrane helix</keyword>
<dbReference type="PATRIC" id="fig|219572.3.peg.4058"/>
<dbReference type="CDD" id="cd12914">
    <property type="entry name" value="PDC1_DGC_like"/>
    <property type="match status" value="1"/>
</dbReference>
<dbReference type="Proteomes" id="UP000077829">
    <property type="component" value="Chromosome"/>
</dbReference>
<dbReference type="SUPFAM" id="SSF103190">
    <property type="entry name" value="Sensory domain-like"/>
    <property type="match status" value="1"/>
</dbReference>
<accession>A0A172Z484</accession>
<feature type="transmembrane region" description="Helical" evidence="5">
    <location>
        <begin position="15"/>
        <end position="37"/>
    </location>
</feature>